<keyword evidence="2" id="KW-0614">Plasmid</keyword>
<dbReference type="EMBL" id="CP063453">
    <property type="protein sequence ID" value="QOW02000.1"/>
    <property type="molecule type" value="Genomic_DNA"/>
</dbReference>
<dbReference type="Proteomes" id="UP000593818">
    <property type="component" value="Plasmid pSID"/>
</dbReference>
<sequence length="193" mass="21196">MNADNRIPASSPWGAVQYGSVVADGIITVSTAGHGGVRISPERFKQMPAALRIGRRRWFEEDCEAALVGLAFADDLGLDDRRRAQVAQSVADWFPTKWEAHFGRTLEPGESYLRDKETFEVATADQFVADSALGDWHEDVPEGMVGVTALRRGDGARGRFLVAHDRYSQRGKFGYVLDEAVDVVWSSAPKLAA</sequence>
<dbReference type="Pfam" id="PF22653">
    <property type="entry name" value="DUF7007"/>
    <property type="match status" value="1"/>
</dbReference>
<evidence type="ECO:0000259" key="1">
    <source>
        <dbReference type="Pfam" id="PF22653"/>
    </source>
</evidence>
<name>A0A7M2XW55_9NOCA</name>
<reference evidence="2 3" key="1">
    <citation type="submission" date="2020-10" db="EMBL/GenBank/DDBJ databases">
        <title>Whole genome sequence of oil-degrading bacteria Rhodococcus pyridinivorans strain 5Ap.</title>
        <authorList>
            <person name="Akhremchuk A.E."/>
            <person name="Valentovich L.N."/>
            <person name="Charniauskaya M.I."/>
            <person name="Bukliarevich H.A."/>
            <person name="Titok M.A."/>
        </authorList>
    </citation>
    <scope>NUCLEOTIDE SEQUENCE [LARGE SCALE GENOMIC DNA]</scope>
    <source>
        <strain evidence="2 3">5Ap</strain>
        <plasmid evidence="2 3">pSID</plasmid>
    </source>
</reference>
<proteinExistence type="predicted"/>
<organism evidence="2 3">
    <name type="scientific">Rhodococcus pyridinivorans</name>
    <dbReference type="NCBI Taxonomy" id="103816"/>
    <lineage>
        <taxon>Bacteria</taxon>
        <taxon>Bacillati</taxon>
        <taxon>Actinomycetota</taxon>
        <taxon>Actinomycetes</taxon>
        <taxon>Mycobacteriales</taxon>
        <taxon>Nocardiaceae</taxon>
        <taxon>Rhodococcus</taxon>
    </lineage>
</organism>
<evidence type="ECO:0000313" key="3">
    <source>
        <dbReference type="Proteomes" id="UP000593818"/>
    </source>
</evidence>
<protein>
    <recommendedName>
        <fullName evidence="1">DUF7007 domain-containing protein</fullName>
    </recommendedName>
</protein>
<gene>
    <name evidence="2" type="ORF">INP59_26880</name>
</gene>
<dbReference type="AlphaFoldDB" id="A0A7M2XW55"/>
<evidence type="ECO:0000313" key="2">
    <source>
        <dbReference type="EMBL" id="QOW02000.1"/>
    </source>
</evidence>
<feature type="domain" description="DUF7007" evidence="1">
    <location>
        <begin position="7"/>
        <end position="123"/>
    </location>
</feature>
<accession>A0A7M2XW55</accession>
<dbReference type="InterPro" id="IPR054276">
    <property type="entry name" value="DUF7007"/>
</dbReference>
<dbReference type="RefSeq" id="WP_193904254.1">
    <property type="nucleotide sequence ID" value="NZ_CP063453.1"/>
</dbReference>
<geneLocation type="plasmid" evidence="2 3">
    <name>pSID</name>
</geneLocation>
<keyword evidence="3" id="KW-1185">Reference proteome</keyword>